<reference evidence="9 10" key="1">
    <citation type="submission" date="2017-04" db="EMBL/GenBank/DDBJ databases">
        <authorList>
            <person name="Afonso C.L."/>
            <person name="Miller P.J."/>
            <person name="Scott M.A."/>
            <person name="Spackman E."/>
            <person name="Goraichik I."/>
            <person name="Dimitrov K.M."/>
            <person name="Suarez D.L."/>
            <person name="Swayne D.E."/>
        </authorList>
    </citation>
    <scope>NUCLEOTIDE SEQUENCE [LARGE SCALE GENOMIC DNA]</scope>
    <source>
        <strain evidence="9 10">USBA 355</strain>
    </source>
</reference>
<dbReference type="InterPro" id="IPR036249">
    <property type="entry name" value="Thioredoxin-like_sf"/>
</dbReference>
<evidence type="ECO:0000259" key="8">
    <source>
        <dbReference type="Pfam" id="PF00462"/>
    </source>
</evidence>
<name>A0A1Y6BX17_9PROT</name>
<dbReference type="PANTHER" id="PTHR45694">
    <property type="entry name" value="GLUTAREDOXIN 2"/>
    <property type="match status" value="1"/>
</dbReference>
<gene>
    <name evidence="9" type="ORF">SAMN05428998_111143</name>
</gene>
<dbReference type="NCBIfam" id="TIGR02181">
    <property type="entry name" value="GRX_bact"/>
    <property type="match status" value="1"/>
</dbReference>
<keyword evidence="10" id="KW-1185">Reference proteome</keyword>
<keyword evidence="4 7" id="KW-0249">Electron transport</keyword>
<evidence type="ECO:0000313" key="10">
    <source>
        <dbReference type="Proteomes" id="UP000192917"/>
    </source>
</evidence>
<accession>A0A1Y6BX17</accession>
<keyword evidence="3 7" id="KW-0813">Transport</keyword>
<dbReference type="PANTHER" id="PTHR45694:SF18">
    <property type="entry name" value="GLUTAREDOXIN-1-RELATED"/>
    <property type="match status" value="1"/>
</dbReference>
<evidence type="ECO:0000256" key="2">
    <source>
        <dbReference type="ARBA" id="ARBA00007787"/>
    </source>
</evidence>
<evidence type="ECO:0000256" key="6">
    <source>
        <dbReference type="ARBA" id="ARBA00023284"/>
    </source>
</evidence>
<sequence length="89" mass="9783">MPKVEVYSSAFCPFCYRAKKLLSSKGVQFEEIDVMMNPSRKAEMVQRAGGRTSVPQVFVDDQYLGDCDGLYALEARGELDARLAGAAAQ</sequence>
<dbReference type="InterPro" id="IPR002109">
    <property type="entry name" value="Glutaredoxin"/>
</dbReference>
<comment type="function">
    <text evidence="1 7">Has a glutathione-disulfide oxidoreductase activity in the presence of NADPH and glutathione reductase. Reduces low molecular weight disulfides and proteins.</text>
</comment>
<dbReference type="CDD" id="cd03418">
    <property type="entry name" value="GRX_GRXb_1_3_like"/>
    <property type="match status" value="1"/>
</dbReference>
<dbReference type="AlphaFoldDB" id="A0A1Y6BX17"/>
<dbReference type="EMBL" id="FWZX01000011">
    <property type="protein sequence ID" value="SMF33663.1"/>
    <property type="molecule type" value="Genomic_DNA"/>
</dbReference>
<dbReference type="GO" id="GO:0045454">
    <property type="term" value="P:cell redox homeostasis"/>
    <property type="evidence" value="ECO:0007669"/>
    <property type="project" value="InterPro"/>
</dbReference>
<dbReference type="InterPro" id="IPR011767">
    <property type="entry name" value="GLR_AS"/>
</dbReference>
<feature type="domain" description="Glutaredoxin" evidence="8">
    <location>
        <begin position="4"/>
        <end position="63"/>
    </location>
</feature>
<dbReference type="PROSITE" id="PS00195">
    <property type="entry name" value="GLUTAREDOXIN_1"/>
    <property type="match status" value="1"/>
</dbReference>
<dbReference type="RefSeq" id="WP_085123513.1">
    <property type="nucleotide sequence ID" value="NZ_FWZX01000011.1"/>
</dbReference>
<evidence type="ECO:0000256" key="3">
    <source>
        <dbReference type="ARBA" id="ARBA00022448"/>
    </source>
</evidence>
<dbReference type="GO" id="GO:0034599">
    <property type="term" value="P:cellular response to oxidative stress"/>
    <property type="evidence" value="ECO:0007669"/>
    <property type="project" value="TreeGrafter"/>
</dbReference>
<keyword evidence="7" id="KW-0963">Cytoplasm</keyword>
<dbReference type="InterPro" id="IPR011900">
    <property type="entry name" value="GRX_bact"/>
</dbReference>
<dbReference type="PROSITE" id="PS51354">
    <property type="entry name" value="GLUTAREDOXIN_2"/>
    <property type="match status" value="1"/>
</dbReference>
<organism evidence="9 10">
    <name type="scientific">Tistlia consotensis USBA 355</name>
    <dbReference type="NCBI Taxonomy" id="560819"/>
    <lineage>
        <taxon>Bacteria</taxon>
        <taxon>Pseudomonadati</taxon>
        <taxon>Pseudomonadota</taxon>
        <taxon>Alphaproteobacteria</taxon>
        <taxon>Rhodospirillales</taxon>
        <taxon>Rhodovibrionaceae</taxon>
        <taxon>Tistlia</taxon>
    </lineage>
</organism>
<dbReference type="STRING" id="560819.SAMN05428998_111143"/>
<keyword evidence="5" id="KW-1015">Disulfide bond</keyword>
<proteinExistence type="inferred from homology"/>
<keyword evidence="6 7" id="KW-0676">Redox-active center</keyword>
<dbReference type="GO" id="GO:0015038">
    <property type="term" value="F:glutathione disulfide oxidoreductase activity"/>
    <property type="evidence" value="ECO:0007669"/>
    <property type="project" value="UniProtKB-UniRule"/>
</dbReference>
<evidence type="ECO:0000313" key="9">
    <source>
        <dbReference type="EMBL" id="SMF33663.1"/>
    </source>
</evidence>
<protein>
    <recommendedName>
        <fullName evidence="7">Glutaredoxin</fullName>
    </recommendedName>
</protein>
<comment type="similarity">
    <text evidence="2 7">Belongs to the glutaredoxin family.</text>
</comment>
<evidence type="ECO:0000256" key="1">
    <source>
        <dbReference type="ARBA" id="ARBA00002549"/>
    </source>
</evidence>
<dbReference type="InterPro" id="IPR014025">
    <property type="entry name" value="Glutaredoxin_subgr"/>
</dbReference>
<dbReference type="Proteomes" id="UP000192917">
    <property type="component" value="Unassembled WGS sequence"/>
</dbReference>
<dbReference type="SUPFAM" id="SSF52833">
    <property type="entry name" value="Thioredoxin-like"/>
    <property type="match status" value="1"/>
</dbReference>
<evidence type="ECO:0000256" key="5">
    <source>
        <dbReference type="ARBA" id="ARBA00023157"/>
    </source>
</evidence>
<evidence type="ECO:0000256" key="7">
    <source>
        <dbReference type="RuleBase" id="RU364065"/>
    </source>
</evidence>
<dbReference type="GO" id="GO:0005737">
    <property type="term" value="C:cytoplasm"/>
    <property type="evidence" value="ECO:0007669"/>
    <property type="project" value="TreeGrafter"/>
</dbReference>
<evidence type="ECO:0000256" key="4">
    <source>
        <dbReference type="ARBA" id="ARBA00022982"/>
    </source>
</evidence>
<dbReference type="Gene3D" id="3.40.30.10">
    <property type="entry name" value="Glutaredoxin"/>
    <property type="match status" value="1"/>
</dbReference>
<dbReference type="Pfam" id="PF00462">
    <property type="entry name" value="Glutaredoxin"/>
    <property type="match status" value="1"/>
</dbReference>
<dbReference type="PRINTS" id="PR00160">
    <property type="entry name" value="GLUTAREDOXIN"/>
</dbReference>